<dbReference type="Proteomes" id="UP000552836">
    <property type="component" value="Unassembled WGS sequence"/>
</dbReference>
<evidence type="ECO:0000259" key="2">
    <source>
        <dbReference type="Pfam" id="PF07987"/>
    </source>
</evidence>
<comment type="caution">
    <text evidence="4">The sequence shown here is derived from an EMBL/GenBank/DDBJ whole genome shotgun (WGS) entry which is preliminary data.</text>
</comment>
<protein>
    <submittedName>
        <fullName evidence="3">Membrane protein</fullName>
    </submittedName>
    <submittedName>
        <fullName evidence="4">Uncharacterized protein YcnI</fullName>
    </submittedName>
</protein>
<dbReference type="EMBL" id="JAAMPA010000001">
    <property type="protein sequence ID" value="NIH65619.1"/>
    <property type="molecule type" value="Genomic_DNA"/>
</dbReference>
<dbReference type="Pfam" id="PF07987">
    <property type="entry name" value="DUF1775"/>
    <property type="match status" value="1"/>
</dbReference>
<dbReference type="AlphaFoldDB" id="A0A846LQ45"/>
<evidence type="ECO:0000313" key="5">
    <source>
        <dbReference type="Proteomes" id="UP000552836"/>
    </source>
</evidence>
<keyword evidence="1" id="KW-0472">Membrane</keyword>
<dbReference type="CDD" id="cd08545">
    <property type="entry name" value="YcnI_like"/>
    <property type="match status" value="1"/>
</dbReference>
<name>A0A846LQ45_9ACTN</name>
<reference evidence="3" key="1">
    <citation type="journal article" date="2014" name="Int. J. Syst. Evol. Microbiol.">
        <title>Complete genome of a new Firmicutes species belonging to the dominant human colonic microbiota ('Ruminococcus bicirculans') reveals two chromosomes and a selective capacity to utilize plant glucans.</title>
        <authorList>
            <consortium name="NISC Comparative Sequencing Program"/>
            <person name="Wegmann U."/>
            <person name="Louis P."/>
            <person name="Goesmann A."/>
            <person name="Henrissat B."/>
            <person name="Duncan S.H."/>
            <person name="Flint H.J."/>
        </authorList>
    </citation>
    <scope>NUCLEOTIDE SEQUENCE</scope>
    <source>
        <strain evidence="3">CGMCC 4.5581</strain>
    </source>
</reference>
<sequence length="243" mass="24788">MSPSLLRPARRPAVVLLTALLASTGVLVAGTGVASAHVTVSSVDAEPGGYGKLTFRVPNESDTASTVGLRIQVPTDTPLTSLRAQPVPGWTVSMTEAQLPEPVEVHGEPVEQAVSVVEFRADEGQGIAPGEFQEFALSGGPFPDTDELTFNAVQSYSDGTEAAWIEPTVDGQPEPQYPSPVLSLTAAGAETPTDTAGTATPAADDEAGNGTAVTALVLAVLGLLAGLGGLFLGLSARRRTVSS</sequence>
<dbReference type="InterPro" id="IPR012533">
    <property type="entry name" value="YcnI-copper_dom"/>
</dbReference>
<reference evidence="4 5" key="3">
    <citation type="submission" date="2020-02" db="EMBL/GenBank/DDBJ databases">
        <title>Sequencing the genomes of 1000 actinobacteria strains.</title>
        <authorList>
            <person name="Klenk H.-P."/>
        </authorList>
    </citation>
    <scope>NUCLEOTIDE SEQUENCE [LARGE SCALE GENOMIC DNA]</scope>
    <source>
        <strain evidence="4 5">DSM 45201</strain>
    </source>
</reference>
<feature type="transmembrane region" description="Helical" evidence="1">
    <location>
        <begin position="212"/>
        <end position="234"/>
    </location>
</feature>
<organism evidence="4 5">
    <name type="scientific">Modestobacter marinus</name>
    <dbReference type="NCBI Taxonomy" id="477641"/>
    <lineage>
        <taxon>Bacteria</taxon>
        <taxon>Bacillati</taxon>
        <taxon>Actinomycetota</taxon>
        <taxon>Actinomycetes</taxon>
        <taxon>Geodermatophilales</taxon>
        <taxon>Geodermatophilaceae</taxon>
        <taxon>Modestobacter</taxon>
    </lineage>
</organism>
<dbReference type="RefSeq" id="WP_166753346.1">
    <property type="nucleotide sequence ID" value="NZ_BAABJU010000007.1"/>
</dbReference>
<dbReference type="Proteomes" id="UP000648663">
    <property type="component" value="Unassembled WGS sequence"/>
</dbReference>
<evidence type="ECO:0000313" key="3">
    <source>
        <dbReference type="EMBL" id="GGL65862.1"/>
    </source>
</evidence>
<reference evidence="6" key="2">
    <citation type="journal article" date="2019" name="Int. J. Syst. Evol. Microbiol.">
        <title>The Global Catalogue of Microorganisms (GCM) 10K type strain sequencing project: providing services to taxonomists for standard genome sequencing and annotation.</title>
        <authorList>
            <consortium name="The Broad Institute Genomics Platform"/>
            <consortium name="The Broad Institute Genome Sequencing Center for Infectious Disease"/>
            <person name="Wu L."/>
            <person name="Ma J."/>
        </authorList>
    </citation>
    <scope>NUCLEOTIDE SEQUENCE [LARGE SCALE GENOMIC DNA]</scope>
    <source>
        <strain evidence="6">CGMCC 4.5581</strain>
    </source>
</reference>
<gene>
    <name evidence="4" type="ORF">FB380_000065</name>
    <name evidence="3" type="ORF">GCM10011589_22560</name>
</gene>
<dbReference type="EMBL" id="BMMI01000004">
    <property type="protein sequence ID" value="GGL65862.1"/>
    <property type="molecule type" value="Genomic_DNA"/>
</dbReference>
<evidence type="ECO:0000313" key="6">
    <source>
        <dbReference type="Proteomes" id="UP000648663"/>
    </source>
</evidence>
<proteinExistence type="predicted"/>
<accession>A0A846LQ45</accession>
<evidence type="ECO:0000313" key="4">
    <source>
        <dbReference type="EMBL" id="NIH65619.1"/>
    </source>
</evidence>
<keyword evidence="1" id="KW-1133">Transmembrane helix</keyword>
<keyword evidence="6" id="KW-1185">Reference proteome</keyword>
<evidence type="ECO:0000256" key="1">
    <source>
        <dbReference type="SAM" id="Phobius"/>
    </source>
</evidence>
<dbReference type="InterPro" id="IPR038507">
    <property type="entry name" value="YcnI-like_sf"/>
</dbReference>
<dbReference type="Gene3D" id="2.60.40.2230">
    <property type="entry name" value="Uncharacterised protein YcnI-like PF07987, DUF1775"/>
    <property type="match status" value="1"/>
</dbReference>
<reference evidence="3" key="4">
    <citation type="submission" date="2024-05" db="EMBL/GenBank/DDBJ databases">
        <authorList>
            <person name="Sun Q."/>
            <person name="Zhou Y."/>
        </authorList>
    </citation>
    <scope>NUCLEOTIDE SEQUENCE</scope>
    <source>
        <strain evidence="3">CGMCC 4.5581</strain>
    </source>
</reference>
<feature type="domain" description="YncI copper-binding" evidence="2">
    <location>
        <begin position="37"/>
        <end position="184"/>
    </location>
</feature>
<keyword evidence="1" id="KW-0812">Transmembrane</keyword>